<protein>
    <submittedName>
        <fullName evidence="1">Uncharacterized protein</fullName>
    </submittedName>
</protein>
<dbReference type="AlphaFoldDB" id="V5GWV0"/>
<organism evidence="1">
    <name type="scientific">Anoplophora glabripennis</name>
    <name type="common">Asian longhorn beetle</name>
    <name type="synonym">Anoplophora nobilis</name>
    <dbReference type="NCBI Taxonomy" id="217634"/>
    <lineage>
        <taxon>Eukaryota</taxon>
        <taxon>Metazoa</taxon>
        <taxon>Ecdysozoa</taxon>
        <taxon>Arthropoda</taxon>
        <taxon>Hexapoda</taxon>
        <taxon>Insecta</taxon>
        <taxon>Pterygota</taxon>
        <taxon>Neoptera</taxon>
        <taxon>Endopterygota</taxon>
        <taxon>Coleoptera</taxon>
        <taxon>Polyphaga</taxon>
        <taxon>Cucujiformia</taxon>
        <taxon>Chrysomeloidea</taxon>
        <taxon>Cerambycidae</taxon>
        <taxon>Lamiinae</taxon>
        <taxon>Lamiini</taxon>
        <taxon>Anoplophora</taxon>
    </lineage>
</organism>
<dbReference type="EMBL" id="GALX01002259">
    <property type="protein sequence ID" value="JAB66207.1"/>
    <property type="molecule type" value="Transcribed_RNA"/>
</dbReference>
<name>V5GWV0_ANOGL</name>
<feature type="non-terminal residue" evidence="1">
    <location>
        <position position="1"/>
    </location>
</feature>
<proteinExistence type="predicted"/>
<accession>V5GWV0</accession>
<evidence type="ECO:0000313" key="1">
    <source>
        <dbReference type="EMBL" id="JAB66207.1"/>
    </source>
</evidence>
<reference evidence="1" key="1">
    <citation type="submission" date="2013-07" db="EMBL/GenBank/DDBJ databases">
        <title>Midgut Transcriptome Profiling of Anoplphora glabripennis, a Lignocellulose Degrading, Wood-Boring Cerambycid.</title>
        <authorList>
            <person name="Scully E.D."/>
            <person name="Hoover K."/>
            <person name="Carlson J.E."/>
            <person name="Tien M."/>
            <person name="Geib S.M."/>
        </authorList>
    </citation>
    <scope>NUCLEOTIDE SEQUENCE</scope>
</reference>
<sequence length="147" mass="16132">LRISDIIKSEAKKMFKNYVKSLTIVGLVLFMIVSEVQSGVIIDGIKKAIANTRCHLHGTTNSIHHHEHGSDPCDVKRNQLGPSLQEISRNRNNEASSTVRSLILHGGSQTNKNASTNNADSRRLINTGANCPEGHRADAKGNCYLIY</sequence>